<feature type="coiled-coil region" evidence="1">
    <location>
        <begin position="460"/>
        <end position="494"/>
    </location>
</feature>
<dbReference type="Gene3D" id="3.40.50.300">
    <property type="entry name" value="P-loop containing nucleotide triphosphate hydrolases"/>
    <property type="match status" value="1"/>
</dbReference>
<geneLocation type="plasmid" evidence="2">
    <name>p3132-53</name>
</geneLocation>
<keyword evidence="2" id="KW-0067">ATP-binding</keyword>
<feature type="coiled-coil region" evidence="1">
    <location>
        <begin position="314"/>
        <end position="360"/>
    </location>
</feature>
<sequence length="701" mass="76914">MSEIDTWYERIAKKARVTEAEVIGVLADEGIPGKRALPERRRLRVDAVHFAGVKDRQAPDGGRLAQPFAFTQELTTPITAFATQHRNDAGKSSVLEVILWAVRGYSSLASDVRAWMRHAVVAIRVGDQPVLVAWKINDKVPDGCIIELPKLFQLDWAELNGDADAQMRANVHDTVNAYDEVVDAAMRAGARVVDRFANAEEFKRAVASFMNDRLGFERTDTFKRNRHATDDTDGQVVTHDWPLWSQALLIPKKNITVTLGEDATSASYVVETYLGTGWGAAVAAARTRKKTLEGQTASIRRAQERDEADRDMIIAGLEAELAEVESERKTLPEQDNFTALEDLTRRLRRATQAAADADTAYVAALSAHTRLYSQLGNARADEVAAQEAALTERFWHSLKPSCCPRCDAKVDASRWAREDDGQCSLCDSTLAPEPAATAVDVQDEKSDDDADIVQVANDRVVTLEIEFAEAANILRDAERTRDDKRGELDAVRLELGGQTVDPSRRVELDTRIAVLNGRIQERSATVARPADLAAQERIISVLDVVEKESAKLRTRERGDLLAAVSAHIVELGRRLGFRELESAKFGGNGHLPIVKGGQPENFGALTEGEKLRLKIAIVIALLRVGTAAGVGRHPGLLVLDSPASEEMNPADLRQLLQELQLIAEETGLQVITSSANGDLLVDALPAGSVRLARDEDDDFLW</sequence>
<dbReference type="EMBL" id="JQ418520">
    <property type="protein sequence ID" value="AFK88719.1"/>
    <property type="molecule type" value="Genomic_DNA"/>
</dbReference>
<proteinExistence type="predicted"/>
<evidence type="ECO:0000313" key="2">
    <source>
        <dbReference type="EMBL" id="AFK88719.1"/>
    </source>
</evidence>
<protein>
    <submittedName>
        <fullName evidence="2">Putative large ATP-binding protein</fullName>
    </submittedName>
</protein>
<evidence type="ECO:0000256" key="1">
    <source>
        <dbReference type="SAM" id="Coils"/>
    </source>
</evidence>
<keyword evidence="1" id="KW-0175">Coiled coil</keyword>
<name>I3VZE2_9MICC</name>
<dbReference type="SUPFAM" id="SSF52540">
    <property type="entry name" value="P-loop containing nucleoside triphosphate hydrolases"/>
    <property type="match status" value="1"/>
</dbReference>
<organism evidence="2">
    <name type="scientific">Arthrobacter sp. 31.31</name>
    <dbReference type="NCBI Taxonomy" id="347202"/>
    <lineage>
        <taxon>Bacteria</taxon>
        <taxon>Bacillati</taxon>
        <taxon>Actinomycetota</taxon>
        <taxon>Actinomycetes</taxon>
        <taxon>Micrococcales</taxon>
        <taxon>Micrococcaceae</taxon>
        <taxon>Arthrobacter</taxon>
    </lineage>
</organism>
<reference evidence="2" key="1">
    <citation type="submission" date="2012-01" db="EMBL/GenBank/DDBJ databases">
        <authorList>
            <person name="Summers A.O."/>
            <person name="Wireman J."/>
            <person name="Sale K."/>
        </authorList>
    </citation>
    <scope>NUCLEOTIDE SEQUENCE</scope>
    <source>
        <strain evidence="2">31-32</strain>
        <plasmid evidence="2">p3132-53</plasmid>
    </source>
</reference>
<dbReference type="AlphaFoldDB" id="I3VZE2"/>
<dbReference type="GO" id="GO:0005524">
    <property type="term" value="F:ATP binding"/>
    <property type="evidence" value="ECO:0007669"/>
    <property type="project" value="UniProtKB-KW"/>
</dbReference>
<accession>I3VZE2</accession>
<dbReference type="RefSeq" id="WP_015061712.1">
    <property type="nucleotide sequence ID" value="NC_019326.1"/>
</dbReference>
<keyword evidence="2" id="KW-0614">Plasmid</keyword>
<dbReference type="InterPro" id="IPR027417">
    <property type="entry name" value="P-loop_NTPase"/>
</dbReference>
<keyword evidence="2" id="KW-0547">Nucleotide-binding</keyword>